<protein>
    <submittedName>
        <fullName evidence="1">YhcH/YjgK/YiaL family protein</fullName>
    </submittedName>
</protein>
<dbReference type="EMBL" id="BAABJI010000001">
    <property type="protein sequence ID" value="GAA4903630.1"/>
    <property type="molecule type" value="Genomic_DNA"/>
</dbReference>
<dbReference type="Gene3D" id="2.60.120.370">
    <property type="entry name" value="YhcH/YjgK/YiaL"/>
    <property type="match status" value="1"/>
</dbReference>
<reference evidence="2" key="1">
    <citation type="journal article" date="2019" name="Int. J. Syst. Evol. Microbiol.">
        <title>The Global Catalogue of Microorganisms (GCM) 10K type strain sequencing project: providing services to taxonomists for standard genome sequencing and annotation.</title>
        <authorList>
            <consortium name="The Broad Institute Genomics Platform"/>
            <consortium name="The Broad Institute Genome Sequencing Center for Infectious Disease"/>
            <person name="Wu L."/>
            <person name="Ma J."/>
        </authorList>
    </citation>
    <scope>NUCLEOTIDE SEQUENCE [LARGE SCALE GENOMIC DNA]</scope>
    <source>
        <strain evidence="2">JCM 18283</strain>
    </source>
</reference>
<dbReference type="PANTHER" id="PTHR34986">
    <property type="entry name" value="EVOLVED BETA-GALACTOSIDASE SUBUNIT BETA"/>
    <property type="match status" value="1"/>
</dbReference>
<gene>
    <name evidence="1" type="ORF">GCM10023313_02720</name>
</gene>
<dbReference type="SUPFAM" id="SSF51197">
    <property type="entry name" value="Clavaminate synthase-like"/>
    <property type="match status" value="1"/>
</dbReference>
<evidence type="ECO:0000313" key="1">
    <source>
        <dbReference type="EMBL" id="GAA4903630.1"/>
    </source>
</evidence>
<proteinExistence type="predicted"/>
<name>A0ABP9FJM6_9SPHI</name>
<sequence length="150" mass="17203">MIVDSLDNLEFYKNIHEDIYLGLRFIKGLGADVEPGTYTVSPTAKAIVMEYGTSYENDFGYETHRHVIDVQYCIVNTELIRWAHVDTLTPYIPYDEEKDRRFYNNDSGNFTPVLTGNGIFAVFYPSDGHAPQLCLNEPEQIKKVVIKIKC</sequence>
<organism evidence="1 2">
    <name type="scientific">Mucilaginibacter defluvii</name>
    <dbReference type="NCBI Taxonomy" id="1196019"/>
    <lineage>
        <taxon>Bacteria</taxon>
        <taxon>Pseudomonadati</taxon>
        <taxon>Bacteroidota</taxon>
        <taxon>Sphingobacteriia</taxon>
        <taxon>Sphingobacteriales</taxon>
        <taxon>Sphingobacteriaceae</taxon>
        <taxon>Mucilaginibacter</taxon>
    </lineage>
</organism>
<dbReference type="InterPro" id="IPR004375">
    <property type="entry name" value="NanQ/TabA/YiaL"/>
</dbReference>
<dbReference type="PANTHER" id="PTHR34986:SF1">
    <property type="entry name" value="PROTEIN YIAL"/>
    <property type="match status" value="1"/>
</dbReference>
<dbReference type="InterPro" id="IPR037012">
    <property type="entry name" value="NanQ/TabA/YiaL_sf"/>
</dbReference>
<dbReference type="RefSeq" id="WP_345329055.1">
    <property type="nucleotide sequence ID" value="NZ_BAABJI010000001.1"/>
</dbReference>
<comment type="caution">
    <text evidence="1">The sequence shown here is derived from an EMBL/GenBank/DDBJ whole genome shotgun (WGS) entry which is preliminary data.</text>
</comment>
<dbReference type="Pfam" id="PF04074">
    <property type="entry name" value="DUF386"/>
    <property type="match status" value="1"/>
</dbReference>
<keyword evidence="2" id="KW-1185">Reference proteome</keyword>
<dbReference type="NCBIfam" id="TIGR00022">
    <property type="entry name" value="YhcH/YjgK/YiaL family protein"/>
    <property type="match status" value="1"/>
</dbReference>
<dbReference type="Proteomes" id="UP001501436">
    <property type="component" value="Unassembled WGS sequence"/>
</dbReference>
<evidence type="ECO:0000313" key="2">
    <source>
        <dbReference type="Proteomes" id="UP001501436"/>
    </source>
</evidence>
<accession>A0ABP9FJM6</accession>